<protein>
    <submittedName>
        <fullName evidence="1">Uncharacterized protein</fullName>
    </submittedName>
</protein>
<evidence type="ECO:0000313" key="2">
    <source>
        <dbReference type="Proteomes" id="UP001152622"/>
    </source>
</evidence>
<gene>
    <name evidence="1" type="ORF">SKAU_G00347930</name>
</gene>
<reference evidence="1" key="1">
    <citation type="journal article" date="2023" name="Science">
        <title>Genome structures resolve the early diversification of teleost fishes.</title>
        <authorList>
            <person name="Parey E."/>
            <person name="Louis A."/>
            <person name="Montfort J."/>
            <person name="Bouchez O."/>
            <person name="Roques C."/>
            <person name="Iampietro C."/>
            <person name="Lluch J."/>
            <person name="Castinel A."/>
            <person name="Donnadieu C."/>
            <person name="Desvignes T."/>
            <person name="Floi Bucao C."/>
            <person name="Jouanno E."/>
            <person name="Wen M."/>
            <person name="Mejri S."/>
            <person name="Dirks R."/>
            <person name="Jansen H."/>
            <person name="Henkel C."/>
            <person name="Chen W.J."/>
            <person name="Zahm M."/>
            <person name="Cabau C."/>
            <person name="Klopp C."/>
            <person name="Thompson A.W."/>
            <person name="Robinson-Rechavi M."/>
            <person name="Braasch I."/>
            <person name="Lecointre G."/>
            <person name="Bobe J."/>
            <person name="Postlethwait J.H."/>
            <person name="Berthelot C."/>
            <person name="Roest Crollius H."/>
            <person name="Guiguen Y."/>
        </authorList>
    </citation>
    <scope>NUCLEOTIDE SEQUENCE</scope>
    <source>
        <tissue evidence="1">Blood</tissue>
    </source>
</reference>
<comment type="caution">
    <text evidence="1">The sequence shown here is derived from an EMBL/GenBank/DDBJ whole genome shotgun (WGS) entry which is preliminary data.</text>
</comment>
<evidence type="ECO:0000313" key="1">
    <source>
        <dbReference type="EMBL" id="KAJ8340160.1"/>
    </source>
</evidence>
<keyword evidence="2" id="KW-1185">Reference proteome</keyword>
<dbReference type="EMBL" id="JAINUF010000016">
    <property type="protein sequence ID" value="KAJ8340160.1"/>
    <property type="molecule type" value="Genomic_DNA"/>
</dbReference>
<dbReference type="Proteomes" id="UP001152622">
    <property type="component" value="Chromosome 16"/>
</dbReference>
<organism evidence="1 2">
    <name type="scientific">Synaphobranchus kaupii</name>
    <name type="common">Kaup's arrowtooth eel</name>
    <dbReference type="NCBI Taxonomy" id="118154"/>
    <lineage>
        <taxon>Eukaryota</taxon>
        <taxon>Metazoa</taxon>
        <taxon>Chordata</taxon>
        <taxon>Craniata</taxon>
        <taxon>Vertebrata</taxon>
        <taxon>Euteleostomi</taxon>
        <taxon>Actinopterygii</taxon>
        <taxon>Neopterygii</taxon>
        <taxon>Teleostei</taxon>
        <taxon>Anguilliformes</taxon>
        <taxon>Synaphobranchidae</taxon>
        <taxon>Synaphobranchus</taxon>
    </lineage>
</organism>
<sequence length="93" mass="10247">MSGWDVELPGAKCAVTPALAPCFMAEGDGVFRSGFHCDSRFGLFRGSSRQSLTVFAEFSSSNNGQICFFFQLPGIKKWNSFTHSVEAEKLWKG</sequence>
<accession>A0A9Q1EJY0</accession>
<name>A0A9Q1EJY0_SYNKA</name>
<dbReference type="AlphaFoldDB" id="A0A9Q1EJY0"/>
<proteinExistence type="predicted"/>